<feature type="domain" description="Peptidase M16 N-terminal" evidence="3">
    <location>
        <begin position="74"/>
        <end position="183"/>
    </location>
</feature>
<dbReference type="PANTHER" id="PTHR11851:SF49">
    <property type="entry name" value="MITOCHONDRIAL-PROCESSING PEPTIDASE SUBUNIT ALPHA"/>
    <property type="match status" value="1"/>
</dbReference>
<protein>
    <submittedName>
        <fullName evidence="5">Uncharacterized protein</fullName>
    </submittedName>
</protein>
<reference evidence="5 6" key="1">
    <citation type="journal article" date="2017" name="Gigascience">
        <title>Genome sequence of the small brown planthopper, Laodelphax striatellus.</title>
        <authorList>
            <person name="Zhu J."/>
            <person name="Jiang F."/>
            <person name="Wang X."/>
            <person name="Yang P."/>
            <person name="Bao Y."/>
            <person name="Zhao W."/>
            <person name="Wang W."/>
            <person name="Lu H."/>
            <person name="Wang Q."/>
            <person name="Cui N."/>
            <person name="Li J."/>
            <person name="Chen X."/>
            <person name="Luo L."/>
            <person name="Yu J."/>
            <person name="Kang L."/>
            <person name="Cui F."/>
        </authorList>
    </citation>
    <scope>NUCLEOTIDE SEQUENCE [LARGE SCALE GENOMIC DNA]</scope>
    <source>
        <strain evidence="5">Lst14</strain>
    </source>
</reference>
<dbReference type="PANTHER" id="PTHR11851">
    <property type="entry name" value="METALLOPROTEASE"/>
    <property type="match status" value="1"/>
</dbReference>
<feature type="domain" description="Peptidase M16 C-terminal" evidence="4">
    <location>
        <begin position="191"/>
        <end position="396"/>
    </location>
</feature>
<evidence type="ECO:0000313" key="5">
    <source>
        <dbReference type="EMBL" id="RZF46939.1"/>
    </source>
</evidence>
<dbReference type="GO" id="GO:0046872">
    <property type="term" value="F:metal ion binding"/>
    <property type="evidence" value="ECO:0007669"/>
    <property type="project" value="InterPro"/>
</dbReference>
<evidence type="ECO:0000259" key="3">
    <source>
        <dbReference type="Pfam" id="PF00675"/>
    </source>
</evidence>
<dbReference type="STRING" id="195883.A0A482XNK7"/>
<organism evidence="5 6">
    <name type="scientific">Laodelphax striatellus</name>
    <name type="common">Small brown planthopper</name>
    <name type="synonym">Delphax striatella</name>
    <dbReference type="NCBI Taxonomy" id="195883"/>
    <lineage>
        <taxon>Eukaryota</taxon>
        <taxon>Metazoa</taxon>
        <taxon>Ecdysozoa</taxon>
        <taxon>Arthropoda</taxon>
        <taxon>Hexapoda</taxon>
        <taxon>Insecta</taxon>
        <taxon>Pterygota</taxon>
        <taxon>Neoptera</taxon>
        <taxon>Paraneoptera</taxon>
        <taxon>Hemiptera</taxon>
        <taxon>Auchenorrhyncha</taxon>
        <taxon>Fulgoroidea</taxon>
        <taxon>Delphacidae</taxon>
        <taxon>Criomorphinae</taxon>
        <taxon>Laodelphax</taxon>
    </lineage>
</organism>
<dbReference type="GO" id="GO:0005739">
    <property type="term" value="C:mitochondrion"/>
    <property type="evidence" value="ECO:0007669"/>
    <property type="project" value="TreeGrafter"/>
</dbReference>
<dbReference type="Gene3D" id="3.30.830.10">
    <property type="entry name" value="Metalloenzyme, LuxS/M16 peptidase-like"/>
    <property type="match status" value="2"/>
</dbReference>
<gene>
    <name evidence="5" type="ORF">LSTR_LSTR011770</name>
</gene>
<dbReference type="SUPFAM" id="SSF63411">
    <property type="entry name" value="LuxS/MPP-like metallohydrolase"/>
    <property type="match status" value="2"/>
</dbReference>
<dbReference type="SMR" id="A0A482XNK7"/>
<dbReference type="InterPro" id="IPR007863">
    <property type="entry name" value="Peptidase_M16_C"/>
</dbReference>
<keyword evidence="6" id="KW-1185">Reference proteome</keyword>
<dbReference type="InterPro" id="IPR011765">
    <property type="entry name" value="Pept_M16_N"/>
</dbReference>
<comment type="function">
    <text evidence="1">Substrate recognition and binding subunit of the essential mitochondrial processing protease (MPP), which cleaves the mitochondrial sequence off newly imported precursors proteins.</text>
</comment>
<dbReference type="FunFam" id="3.30.830.10:FF:000010">
    <property type="entry name" value="Mitochondrial-processing peptidase alpha subunit, mitochondrial"/>
    <property type="match status" value="1"/>
</dbReference>
<comment type="caution">
    <text evidence="5">The sequence shown here is derived from an EMBL/GenBank/DDBJ whole genome shotgun (WGS) entry which is preliminary data.</text>
</comment>
<evidence type="ECO:0000256" key="2">
    <source>
        <dbReference type="ARBA" id="ARBA00007261"/>
    </source>
</evidence>
<dbReference type="FunCoup" id="A0A482XNK7">
    <property type="interactions" value="2407"/>
</dbReference>
<sequence length="493" mass="54805">MMRNLILSAFPRNMRLPDPFTPNLKVDMLSEISLAPRVLSNFSTMIQPATFKKDLDSYLKARAPVTFLSELRSNLQSTKQYDNKEIFQVLEKHGGICDCQSSRDTLVYAASADSRGFDAIVSILAEVVYRPKVTVEEVENVRQTIRFELETLMTRPEQEVILTDMIHAAAYRSNTLGLPKICPADNIGVIDRGTLLTYMRNHHTPARTVIAGVGIDHDALVESVQRHFEENKPIWESDVDLSEMKLSDRLKADNSIAQYTGGLVKEECEIPQYVGPSGLPELAHVVVGMEGVSHQDPDFVPVCVLNMMMGGGGSFSAGGPGKGMYTRLYTNVLNRYHWMFSATAYNHSYADSGVFCVHASAPPPYVRDMLDVLLKEFATMAHSVSDTELRRAKTQLQSMLLMNLEARPVVFEDIARQVLATGHRKHPSVFIQAIESVTAADIERVTQRLLRSQPAVAARGAVQKLPTLQDIQAALLDSGSALGQRRNRLFTPK</sequence>
<dbReference type="GO" id="GO:0006627">
    <property type="term" value="P:protein processing involved in protein targeting to mitochondrion"/>
    <property type="evidence" value="ECO:0007669"/>
    <property type="project" value="TreeGrafter"/>
</dbReference>
<evidence type="ECO:0000256" key="1">
    <source>
        <dbReference type="ARBA" id="ARBA00002123"/>
    </source>
</evidence>
<dbReference type="InParanoid" id="A0A482XNK7"/>
<proteinExistence type="inferred from homology"/>
<name>A0A482XNK7_LAOST</name>
<accession>A0A482XNK7</accession>
<dbReference type="AlphaFoldDB" id="A0A482XNK7"/>
<evidence type="ECO:0000259" key="4">
    <source>
        <dbReference type="Pfam" id="PF05193"/>
    </source>
</evidence>
<dbReference type="Pfam" id="PF05193">
    <property type="entry name" value="Peptidase_M16_C"/>
    <property type="match status" value="1"/>
</dbReference>
<dbReference type="Pfam" id="PF00675">
    <property type="entry name" value="Peptidase_M16"/>
    <property type="match status" value="1"/>
</dbReference>
<dbReference type="EMBL" id="QKKF02005315">
    <property type="protein sequence ID" value="RZF46939.1"/>
    <property type="molecule type" value="Genomic_DNA"/>
</dbReference>
<dbReference type="Proteomes" id="UP000291343">
    <property type="component" value="Unassembled WGS sequence"/>
</dbReference>
<dbReference type="InterPro" id="IPR050361">
    <property type="entry name" value="MPP/UQCRC_Complex"/>
</dbReference>
<dbReference type="OrthoDB" id="277191at2759"/>
<evidence type="ECO:0000313" key="6">
    <source>
        <dbReference type="Proteomes" id="UP000291343"/>
    </source>
</evidence>
<comment type="similarity">
    <text evidence="2">Belongs to the peptidase M16 family.</text>
</comment>
<dbReference type="InterPro" id="IPR011249">
    <property type="entry name" value="Metalloenz_LuxS/M16"/>
</dbReference>